<evidence type="ECO:0008006" key="5">
    <source>
        <dbReference type="Google" id="ProtNLM"/>
    </source>
</evidence>
<name>A0A5B8NMQ3_9CHRO</name>
<proteinExistence type="predicted"/>
<evidence type="ECO:0000313" key="3">
    <source>
        <dbReference type="EMBL" id="QDZ40344.1"/>
    </source>
</evidence>
<sequence length="149" mass="17681">MDSLWESLPDAFEQAYYILEEKQKILQQAQTEREQILKQAQQEARQIKNQSGIIQEAQQEAYQIQAETEQHCQQLHEKTLQEIEKLRQQAYSECEELRRDADQYADWVLNSLEERLGEMLHVTQNGRKALKESQEPERPKRKAPKRKAS</sequence>
<dbReference type="AlphaFoldDB" id="A0A5B8NMQ3"/>
<feature type="compositionally biased region" description="Basic and acidic residues" evidence="2">
    <location>
        <begin position="129"/>
        <end position="138"/>
    </location>
</feature>
<keyword evidence="1" id="KW-0175">Coiled coil</keyword>
<dbReference type="Proteomes" id="UP000318453">
    <property type="component" value="Chromosome"/>
</dbReference>
<feature type="compositionally biased region" description="Basic residues" evidence="2">
    <location>
        <begin position="139"/>
        <end position="149"/>
    </location>
</feature>
<dbReference type="RefSeq" id="WP_146296027.1">
    <property type="nucleotide sequence ID" value="NZ_CP042326.1"/>
</dbReference>
<protein>
    <recommendedName>
        <fullName evidence="5">ATP synthase F0 subunit B</fullName>
    </recommendedName>
</protein>
<accession>A0A5B8NMQ3</accession>
<keyword evidence="4" id="KW-1185">Reference proteome</keyword>
<feature type="region of interest" description="Disordered" evidence="2">
    <location>
        <begin position="123"/>
        <end position="149"/>
    </location>
</feature>
<evidence type="ECO:0000313" key="4">
    <source>
        <dbReference type="Proteomes" id="UP000318453"/>
    </source>
</evidence>
<evidence type="ECO:0000256" key="2">
    <source>
        <dbReference type="SAM" id="MobiDB-lite"/>
    </source>
</evidence>
<dbReference type="OrthoDB" id="511915at2"/>
<dbReference type="KEGG" id="enn:FRE64_10505"/>
<organism evidence="3 4">
    <name type="scientific">Euhalothece natronophila Z-M001</name>
    <dbReference type="NCBI Taxonomy" id="522448"/>
    <lineage>
        <taxon>Bacteria</taxon>
        <taxon>Bacillati</taxon>
        <taxon>Cyanobacteriota</taxon>
        <taxon>Cyanophyceae</taxon>
        <taxon>Oscillatoriophycideae</taxon>
        <taxon>Chroococcales</taxon>
        <taxon>Halothecacae</taxon>
        <taxon>Halothece cluster</taxon>
        <taxon>Euhalothece</taxon>
    </lineage>
</organism>
<evidence type="ECO:0000256" key="1">
    <source>
        <dbReference type="SAM" id="Coils"/>
    </source>
</evidence>
<feature type="coiled-coil region" evidence="1">
    <location>
        <begin position="19"/>
        <end position="100"/>
    </location>
</feature>
<dbReference type="EMBL" id="CP042326">
    <property type="protein sequence ID" value="QDZ40344.1"/>
    <property type="molecule type" value="Genomic_DNA"/>
</dbReference>
<gene>
    <name evidence="3" type="ORF">FRE64_10505</name>
</gene>
<reference evidence="3" key="1">
    <citation type="submission" date="2019-08" db="EMBL/GenBank/DDBJ databases">
        <title>Carotenoids and Carotenoid Binding Proteins in the Halophilic Cyanobacterium Euhalothece sp. ZM00.</title>
        <authorList>
            <person name="Cho S.M."/>
            <person name="Song J.Y."/>
            <person name="Park Y.-I."/>
        </authorList>
    </citation>
    <scope>NUCLEOTIDE SEQUENCE [LARGE SCALE GENOMIC DNA]</scope>
    <source>
        <strain evidence="3">Z-M001</strain>
    </source>
</reference>